<dbReference type="PROSITE" id="PS50883">
    <property type="entry name" value="EAL"/>
    <property type="match status" value="1"/>
</dbReference>
<name>A0ABS1QN43_9GAMM</name>
<dbReference type="Gene3D" id="3.20.20.450">
    <property type="entry name" value="EAL domain"/>
    <property type="match status" value="1"/>
</dbReference>
<dbReference type="CDD" id="cd01948">
    <property type="entry name" value="EAL"/>
    <property type="match status" value="1"/>
</dbReference>
<reference evidence="3" key="1">
    <citation type="submission" date="2021-01" db="EMBL/GenBank/DDBJ databases">
        <title>Genome public.</title>
        <authorList>
            <person name="Liu C."/>
            <person name="Sun Q."/>
        </authorList>
    </citation>
    <scope>NUCLEOTIDE SEQUENCE [LARGE SCALE GENOMIC DNA]</scope>
    <source>
        <strain evidence="3">CGMCC 1.18722</strain>
    </source>
</reference>
<gene>
    <name evidence="2" type="ORF">JKV55_02895</name>
</gene>
<dbReference type="InterPro" id="IPR050706">
    <property type="entry name" value="Cyclic-di-GMP_PDE-like"/>
</dbReference>
<dbReference type="InterPro" id="IPR001633">
    <property type="entry name" value="EAL_dom"/>
</dbReference>
<dbReference type="Proteomes" id="UP000638570">
    <property type="component" value="Unassembled WGS sequence"/>
</dbReference>
<comment type="caution">
    <text evidence="2">The sequence shown here is derived from an EMBL/GenBank/DDBJ whole genome shotgun (WGS) entry which is preliminary data.</text>
</comment>
<dbReference type="PANTHER" id="PTHR33121:SF76">
    <property type="entry name" value="SIGNALING PROTEIN"/>
    <property type="match status" value="1"/>
</dbReference>
<dbReference type="SMART" id="SM00052">
    <property type="entry name" value="EAL"/>
    <property type="match status" value="1"/>
</dbReference>
<keyword evidence="3" id="KW-1185">Reference proteome</keyword>
<evidence type="ECO:0000313" key="2">
    <source>
        <dbReference type="EMBL" id="MBL1376280.1"/>
    </source>
</evidence>
<sequence>MLKRALSSVDNFTLYDLLQNRRFGVEYQPIVELQSGDIMGWEGLARFYTPEGESLRPDLVFDALHVDELSLFNIEYQMKWLQLAYAPKGQDLFLNIDPHAFALFGQDERNPLLELLKGKPHLVVEIIENSDANDALYSSSMSSAYKESGLRIALDDIGAPNSMLSFEILLNMDYLKLDRSWIKNQSKDNYDHLLQALCHFARQSGKKLILEGVENEEDLHFARQLGVDYVQGFLYRPLFRAERA</sequence>
<accession>A0ABS1QN43</accession>
<evidence type="ECO:0000313" key="3">
    <source>
        <dbReference type="Proteomes" id="UP000638570"/>
    </source>
</evidence>
<dbReference type="EMBL" id="JAERTZ010000007">
    <property type="protein sequence ID" value="MBL1376280.1"/>
    <property type="molecule type" value="Genomic_DNA"/>
</dbReference>
<proteinExistence type="predicted"/>
<organism evidence="2 3">
    <name type="scientific">Zobellella iuensis</name>
    <dbReference type="NCBI Taxonomy" id="2803811"/>
    <lineage>
        <taxon>Bacteria</taxon>
        <taxon>Pseudomonadati</taxon>
        <taxon>Pseudomonadota</taxon>
        <taxon>Gammaproteobacteria</taxon>
        <taxon>Aeromonadales</taxon>
        <taxon>Aeromonadaceae</taxon>
        <taxon>Zobellella</taxon>
    </lineage>
</organism>
<dbReference type="RefSeq" id="WP_202082249.1">
    <property type="nucleotide sequence ID" value="NZ_JAERTZ010000007.1"/>
</dbReference>
<dbReference type="InterPro" id="IPR035919">
    <property type="entry name" value="EAL_sf"/>
</dbReference>
<protein>
    <submittedName>
        <fullName evidence="2">EAL domain-containing protein</fullName>
    </submittedName>
</protein>
<dbReference type="SUPFAM" id="SSF141868">
    <property type="entry name" value="EAL domain-like"/>
    <property type="match status" value="1"/>
</dbReference>
<feature type="domain" description="EAL" evidence="1">
    <location>
        <begin position="7"/>
        <end position="244"/>
    </location>
</feature>
<dbReference type="Pfam" id="PF00563">
    <property type="entry name" value="EAL"/>
    <property type="match status" value="1"/>
</dbReference>
<dbReference type="PANTHER" id="PTHR33121">
    <property type="entry name" value="CYCLIC DI-GMP PHOSPHODIESTERASE PDEF"/>
    <property type="match status" value="1"/>
</dbReference>
<evidence type="ECO:0000259" key="1">
    <source>
        <dbReference type="PROSITE" id="PS50883"/>
    </source>
</evidence>